<gene>
    <name evidence="1" type="ORF">ACEZCY_36105</name>
</gene>
<protein>
    <submittedName>
        <fullName evidence="1">Uncharacterized protein</fullName>
    </submittedName>
</protein>
<proteinExistence type="predicted"/>
<reference evidence="1 2" key="1">
    <citation type="submission" date="2024-09" db="EMBL/GenBank/DDBJ databases">
        <authorList>
            <person name="Lee S.D."/>
        </authorList>
    </citation>
    <scope>NUCLEOTIDE SEQUENCE [LARGE SCALE GENOMIC DNA]</scope>
    <source>
        <strain evidence="1 2">N1-12</strain>
    </source>
</reference>
<accession>A0ABV6WRD3</accession>
<organism evidence="1 2">
    <name type="scientific">Streptacidiphilus alkalitolerans</name>
    <dbReference type="NCBI Taxonomy" id="3342712"/>
    <lineage>
        <taxon>Bacteria</taxon>
        <taxon>Bacillati</taxon>
        <taxon>Actinomycetota</taxon>
        <taxon>Actinomycetes</taxon>
        <taxon>Kitasatosporales</taxon>
        <taxon>Streptomycetaceae</taxon>
        <taxon>Streptacidiphilus</taxon>
    </lineage>
</organism>
<evidence type="ECO:0000313" key="2">
    <source>
        <dbReference type="Proteomes" id="UP001592529"/>
    </source>
</evidence>
<name>A0ABV6WRD3_9ACTN</name>
<comment type="caution">
    <text evidence="1">The sequence shown here is derived from an EMBL/GenBank/DDBJ whole genome shotgun (WGS) entry which is preliminary data.</text>
</comment>
<dbReference type="Proteomes" id="UP001592529">
    <property type="component" value="Unassembled WGS sequence"/>
</dbReference>
<keyword evidence="2" id="KW-1185">Reference proteome</keyword>
<sequence>MRFLNLLRSRRPAPLSPQMQELHDRAVALRWEIALIPPKGTRRERLELAGLSRRMQELRISEQIRAQAAGAGADPAV</sequence>
<dbReference type="EMBL" id="JBHFAA010000025">
    <property type="protein sequence ID" value="MFC1428601.1"/>
    <property type="molecule type" value="Genomic_DNA"/>
</dbReference>
<evidence type="ECO:0000313" key="1">
    <source>
        <dbReference type="EMBL" id="MFC1428601.1"/>
    </source>
</evidence>
<dbReference type="RefSeq" id="WP_380528096.1">
    <property type="nucleotide sequence ID" value="NZ_JBHFAA010000025.1"/>
</dbReference>